<keyword evidence="2" id="KW-1185">Reference proteome</keyword>
<evidence type="ECO:0000313" key="2">
    <source>
        <dbReference type="Proteomes" id="UP001234297"/>
    </source>
</evidence>
<protein>
    <submittedName>
        <fullName evidence="1">Uncharacterized protein</fullName>
    </submittedName>
</protein>
<sequence>MSRAVALLIFLLAVPACYATDYVVGGTTGWDTSGDYTTWASGKTFSVGDSLSFVYGSSHTVDEVNKADYDSCTATNAISSSNNGNTTITLSKSGPHYFICSTPNHCSQGMKLAVSVSAAASSPPAPTGSLPPSTTPSPVPSMAPSPASSSPPSSTPGTTPSALTPPTSSKTPTTSTPSGNGAMGSFKRMDALVLGASIVFGPLLVLMG</sequence>
<reference evidence="1 2" key="1">
    <citation type="journal article" date="2022" name="Hortic Res">
        <title>A haplotype resolved chromosomal level avocado genome allows analysis of novel avocado genes.</title>
        <authorList>
            <person name="Nath O."/>
            <person name="Fletcher S.J."/>
            <person name="Hayward A."/>
            <person name="Shaw L.M."/>
            <person name="Masouleh A.K."/>
            <person name="Furtado A."/>
            <person name="Henry R.J."/>
            <person name="Mitter N."/>
        </authorList>
    </citation>
    <scope>NUCLEOTIDE SEQUENCE [LARGE SCALE GENOMIC DNA]</scope>
    <source>
        <strain evidence="2">cv. Hass</strain>
    </source>
</reference>
<evidence type="ECO:0000313" key="1">
    <source>
        <dbReference type="EMBL" id="KAJ8626013.1"/>
    </source>
</evidence>
<comment type="caution">
    <text evidence="1">The sequence shown here is derived from an EMBL/GenBank/DDBJ whole genome shotgun (WGS) entry which is preliminary data.</text>
</comment>
<dbReference type="Proteomes" id="UP001234297">
    <property type="component" value="Chromosome 6"/>
</dbReference>
<dbReference type="EMBL" id="CM056814">
    <property type="protein sequence ID" value="KAJ8626013.1"/>
    <property type="molecule type" value="Genomic_DNA"/>
</dbReference>
<gene>
    <name evidence="1" type="ORF">MRB53_019320</name>
</gene>
<proteinExistence type="predicted"/>
<accession>A0ACC2KY18</accession>
<organism evidence="1 2">
    <name type="scientific">Persea americana</name>
    <name type="common">Avocado</name>
    <dbReference type="NCBI Taxonomy" id="3435"/>
    <lineage>
        <taxon>Eukaryota</taxon>
        <taxon>Viridiplantae</taxon>
        <taxon>Streptophyta</taxon>
        <taxon>Embryophyta</taxon>
        <taxon>Tracheophyta</taxon>
        <taxon>Spermatophyta</taxon>
        <taxon>Magnoliopsida</taxon>
        <taxon>Magnoliidae</taxon>
        <taxon>Laurales</taxon>
        <taxon>Lauraceae</taxon>
        <taxon>Persea</taxon>
    </lineage>
</organism>
<name>A0ACC2KY18_PERAE</name>